<protein>
    <recommendedName>
        <fullName evidence="3">F-box domain-containing protein</fullName>
    </recommendedName>
</protein>
<reference evidence="1" key="1">
    <citation type="submission" date="2020-11" db="EMBL/GenBank/DDBJ databases">
        <authorList>
            <consortium name="DOE Joint Genome Institute"/>
            <person name="Ahrendt S."/>
            <person name="Riley R."/>
            <person name="Andreopoulos W."/>
            <person name="Labutti K."/>
            <person name="Pangilinan J."/>
            <person name="Ruiz-Duenas F.J."/>
            <person name="Barrasa J.M."/>
            <person name="Sanchez-Garcia M."/>
            <person name="Camarero S."/>
            <person name="Miyauchi S."/>
            <person name="Serrano A."/>
            <person name="Linde D."/>
            <person name="Babiker R."/>
            <person name="Drula E."/>
            <person name="Ayuso-Fernandez I."/>
            <person name="Pacheco R."/>
            <person name="Padilla G."/>
            <person name="Ferreira P."/>
            <person name="Barriuso J."/>
            <person name="Kellner H."/>
            <person name="Castanera R."/>
            <person name="Alfaro M."/>
            <person name="Ramirez L."/>
            <person name="Pisabarro A.G."/>
            <person name="Kuo A."/>
            <person name="Tritt A."/>
            <person name="Lipzen A."/>
            <person name="He G."/>
            <person name="Yan M."/>
            <person name="Ng V."/>
            <person name="Cullen D."/>
            <person name="Martin F."/>
            <person name="Rosso M.-N."/>
            <person name="Henrissat B."/>
            <person name="Hibbett D."/>
            <person name="Martinez A.T."/>
            <person name="Grigoriev I.V."/>
        </authorList>
    </citation>
    <scope>NUCLEOTIDE SEQUENCE</scope>
    <source>
        <strain evidence="1">AH 40177</strain>
    </source>
</reference>
<proteinExistence type="predicted"/>
<evidence type="ECO:0008006" key="3">
    <source>
        <dbReference type="Google" id="ProtNLM"/>
    </source>
</evidence>
<dbReference type="AlphaFoldDB" id="A0A9P5TXQ2"/>
<accession>A0A9P5TXQ2</accession>
<evidence type="ECO:0000313" key="2">
    <source>
        <dbReference type="Proteomes" id="UP000772434"/>
    </source>
</evidence>
<dbReference type="Gene3D" id="1.20.1280.50">
    <property type="match status" value="1"/>
</dbReference>
<dbReference type="Proteomes" id="UP000772434">
    <property type="component" value="Unassembled WGS sequence"/>
</dbReference>
<dbReference type="SUPFAM" id="SSF81383">
    <property type="entry name" value="F-box domain"/>
    <property type="match status" value="1"/>
</dbReference>
<dbReference type="InterPro" id="IPR036047">
    <property type="entry name" value="F-box-like_dom_sf"/>
</dbReference>
<keyword evidence="2" id="KW-1185">Reference proteome</keyword>
<dbReference type="OrthoDB" id="3266451at2759"/>
<gene>
    <name evidence="1" type="ORF">BDP27DRAFT_1371228</name>
</gene>
<dbReference type="EMBL" id="JADNRY010000284">
    <property type="protein sequence ID" value="KAF9059700.1"/>
    <property type="molecule type" value="Genomic_DNA"/>
</dbReference>
<sequence length="240" mass="27178">MQNELLDDRAKEGKTIKWRNGRNIPGWRGIPSMMVVESKNLFTQLQMTDNSDLGQLVAQEKVKEMHHDYQITTHKAQKQELETQRVKLCALSSPIRKATNEVLLQILQDACEANDLYGYFQAAKKDIFDGQGSPHAIRDLPTIAMSNVCSRWRNLALSSPSLWANLAIRIYAVGAESKEAGKLRFIDKVTRFLERSACPTLENIRVPGRTLVDVPPDALPSALPFASRATYQGLFRQRRR</sequence>
<evidence type="ECO:0000313" key="1">
    <source>
        <dbReference type="EMBL" id="KAF9059700.1"/>
    </source>
</evidence>
<comment type="caution">
    <text evidence="1">The sequence shown here is derived from an EMBL/GenBank/DDBJ whole genome shotgun (WGS) entry which is preliminary data.</text>
</comment>
<name>A0A9P5TXQ2_9AGAR</name>
<organism evidence="1 2">
    <name type="scientific">Rhodocollybia butyracea</name>
    <dbReference type="NCBI Taxonomy" id="206335"/>
    <lineage>
        <taxon>Eukaryota</taxon>
        <taxon>Fungi</taxon>
        <taxon>Dikarya</taxon>
        <taxon>Basidiomycota</taxon>
        <taxon>Agaricomycotina</taxon>
        <taxon>Agaricomycetes</taxon>
        <taxon>Agaricomycetidae</taxon>
        <taxon>Agaricales</taxon>
        <taxon>Marasmiineae</taxon>
        <taxon>Omphalotaceae</taxon>
        <taxon>Rhodocollybia</taxon>
    </lineage>
</organism>